<accession>A0A099SZK9</accession>
<evidence type="ECO:0000313" key="5">
    <source>
        <dbReference type="EMBL" id="KGK98099.1"/>
    </source>
</evidence>
<dbReference type="AlphaFoldDB" id="A0A099SZK9"/>
<dbReference type="SUPFAM" id="SSF110455">
    <property type="entry name" value="Toprim domain"/>
    <property type="match status" value="1"/>
</dbReference>
<keyword evidence="1" id="KW-0479">Metal-binding</keyword>
<dbReference type="PROSITE" id="PS50880">
    <property type="entry name" value="TOPRIM"/>
    <property type="match status" value="1"/>
</dbReference>
<dbReference type="InterPro" id="IPR022972">
    <property type="entry name" value="UPF0292"/>
</dbReference>
<dbReference type="HAMAP" id="MF_01095">
    <property type="entry name" value="UPF0292"/>
    <property type="match status" value="1"/>
</dbReference>
<dbReference type="PANTHER" id="PTHR39964">
    <property type="entry name" value="UPF0292 PROTEIN TK1411"/>
    <property type="match status" value="1"/>
</dbReference>
<dbReference type="Gene3D" id="3.40.1360.10">
    <property type="match status" value="1"/>
</dbReference>
<dbReference type="InterPro" id="IPR034141">
    <property type="entry name" value="TOPRIM_RNase_M5-like"/>
</dbReference>
<dbReference type="OrthoDB" id="56459at2157"/>
<dbReference type="InterPro" id="IPR006171">
    <property type="entry name" value="TOPRIM_dom"/>
</dbReference>
<evidence type="ECO:0000313" key="6">
    <source>
        <dbReference type="Proteomes" id="UP000029859"/>
    </source>
</evidence>
<name>A0A099SZK9_METMT</name>
<protein>
    <recommendedName>
        <fullName evidence="3">UPF0292 protein LI82_10205</fullName>
    </recommendedName>
</protein>
<evidence type="ECO:0000256" key="2">
    <source>
        <dbReference type="ARBA" id="ARBA00022842"/>
    </source>
</evidence>
<evidence type="ECO:0000256" key="1">
    <source>
        <dbReference type="ARBA" id="ARBA00022723"/>
    </source>
</evidence>
<reference evidence="5 6" key="1">
    <citation type="submission" date="2014-09" db="EMBL/GenBank/DDBJ databases">
        <title>Draft genome sequence of an obligately methylotrophic methanogen, Methanococcoides methylutens, isolated from marine sediment.</title>
        <authorList>
            <person name="Guan Y."/>
            <person name="Ngugi D.K."/>
            <person name="Blom J."/>
            <person name="Ali S."/>
            <person name="Ferry J.G."/>
            <person name="Stingl U."/>
        </authorList>
    </citation>
    <scope>NUCLEOTIDE SEQUENCE [LARGE SCALE GENOMIC DNA]</scope>
    <source>
        <strain evidence="5 6">DSM 2657</strain>
    </source>
</reference>
<dbReference type="NCBIfam" id="NF003091">
    <property type="entry name" value="PRK04017.1-2"/>
    <property type="match status" value="1"/>
</dbReference>
<organism evidence="5 6">
    <name type="scientific">Methanococcoides methylutens</name>
    <dbReference type="NCBI Taxonomy" id="2226"/>
    <lineage>
        <taxon>Archaea</taxon>
        <taxon>Methanobacteriati</taxon>
        <taxon>Methanobacteriota</taxon>
        <taxon>Stenosarchaea group</taxon>
        <taxon>Methanomicrobia</taxon>
        <taxon>Methanosarcinales</taxon>
        <taxon>Methanosarcinaceae</taxon>
        <taxon>Methanococcoides</taxon>
    </lineage>
</organism>
<keyword evidence="6" id="KW-1185">Reference proteome</keyword>
<evidence type="ECO:0000256" key="3">
    <source>
        <dbReference type="HAMAP-Rule" id="MF_01095"/>
    </source>
</evidence>
<keyword evidence="2" id="KW-0460">Magnesium</keyword>
<feature type="domain" description="Toprim" evidence="4">
    <location>
        <begin position="36"/>
        <end position="117"/>
    </location>
</feature>
<dbReference type="EMBL" id="JRHO01000014">
    <property type="protein sequence ID" value="KGK98099.1"/>
    <property type="molecule type" value="Genomic_DNA"/>
</dbReference>
<evidence type="ECO:0000259" key="4">
    <source>
        <dbReference type="PROSITE" id="PS50880"/>
    </source>
</evidence>
<dbReference type="Pfam" id="PF01751">
    <property type="entry name" value="Toprim"/>
    <property type="match status" value="1"/>
</dbReference>
<dbReference type="PANTHER" id="PTHR39964:SF2">
    <property type="entry name" value="UPF0292 PROTEIN MJ1624"/>
    <property type="match status" value="1"/>
</dbReference>
<gene>
    <name evidence="5" type="ORF">LI82_10205</name>
</gene>
<dbReference type="CDD" id="cd01027">
    <property type="entry name" value="TOPRIM_RNase_M5_like"/>
    <property type="match status" value="1"/>
</dbReference>
<comment type="similarity">
    <text evidence="3">Belongs to the UPF0292 family.</text>
</comment>
<dbReference type="GO" id="GO:0046872">
    <property type="term" value="F:metal ion binding"/>
    <property type="evidence" value="ECO:0007669"/>
    <property type="project" value="UniProtKB-KW"/>
</dbReference>
<proteinExistence type="inferred from homology"/>
<comment type="caution">
    <text evidence="5">The sequence shown here is derived from an EMBL/GenBank/DDBJ whole genome shotgun (WGS) entry which is preliminary data.</text>
</comment>
<sequence length="149" mass="17022">MPVGRPHLKAPLFVYQRKLELIEELLEEMLDHSNNGDLIVVEGKRDVISLRKLGFQGDIELATHRPLTEVSARIVDTGKKVMVLTDWDRRGDLLASKISEDLRYFGIDVDMNMRERLSSMVKKEIKDVESLYSYVAKLRKIAGSSHQAV</sequence>
<dbReference type="Proteomes" id="UP000029859">
    <property type="component" value="Unassembled WGS sequence"/>
</dbReference>
<dbReference type="SMART" id="SM00493">
    <property type="entry name" value="TOPRIM"/>
    <property type="match status" value="1"/>
</dbReference>